<keyword evidence="4 6" id="KW-1133">Transmembrane helix</keyword>
<dbReference type="GO" id="GO:0005886">
    <property type="term" value="C:plasma membrane"/>
    <property type="evidence" value="ECO:0007669"/>
    <property type="project" value="UniProtKB-SubCell"/>
</dbReference>
<keyword evidence="5 6" id="KW-0472">Membrane</keyword>
<dbReference type="InterPro" id="IPR020846">
    <property type="entry name" value="MFS_dom"/>
</dbReference>
<name>A0A9W6VZS9_9ACTN</name>
<protein>
    <submittedName>
        <fullName evidence="8">MFS transporter</fullName>
    </submittedName>
</protein>
<dbReference type="SUPFAM" id="SSF103473">
    <property type="entry name" value="MFS general substrate transporter"/>
    <property type="match status" value="1"/>
</dbReference>
<dbReference type="GO" id="GO:0022857">
    <property type="term" value="F:transmembrane transporter activity"/>
    <property type="evidence" value="ECO:0007669"/>
    <property type="project" value="InterPro"/>
</dbReference>
<feature type="transmembrane region" description="Helical" evidence="6">
    <location>
        <begin position="430"/>
        <end position="451"/>
    </location>
</feature>
<dbReference type="Proteomes" id="UP001165074">
    <property type="component" value="Unassembled WGS sequence"/>
</dbReference>
<evidence type="ECO:0000256" key="5">
    <source>
        <dbReference type="ARBA" id="ARBA00023136"/>
    </source>
</evidence>
<keyword evidence="3 6" id="KW-0812">Transmembrane</keyword>
<feature type="transmembrane region" description="Helical" evidence="6">
    <location>
        <begin position="101"/>
        <end position="120"/>
    </location>
</feature>
<evidence type="ECO:0000256" key="6">
    <source>
        <dbReference type="SAM" id="Phobius"/>
    </source>
</evidence>
<sequence>MFFSTDPGVATCDALCRKAMVMAVSSSSQSSSDTHDDGRAAAAYAEVAARLDRLPFTSVQRGILLKGGLTTTFDGLDNGIVSFLLPIVTGVFSLSGVEQGFLGSSSLIGAFAGAIAVSFIGDRTGRRNLLLYSMAFYSAAMIVGAVSPDGAFLIVTRVAAGVAIGINVNIIIPYLAEFAPVKQRGHFVGSLAGFFGFGFVLAALIGYFVIQTMDQGWRIAQLIVGLPIILAVLWRRNLPESPRYLLSKGRIDEARAIIDDLEAKVCRVTGKDLPPVDADVRYEPDKHLSMRSVLEQFAALWRPKMLRQTILIWVLWFCFSFAYYGFLVFLPTLLVDKGLTISESFGYSIVIEVAQVLGYYPAAVLSERLDRKWSIVVFLAASALSAVGLAFAGGNVQVLIFGIALAFFLNGAYAPLYTYTPEVYPTPIRATGVGASAVFSRVGAALAPIIMGATYTSLKFSGVFLTLCAVIAVAVVAVVTMGVSTRRRSLEEIAG</sequence>
<feature type="transmembrane region" description="Helical" evidence="6">
    <location>
        <begin position="310"/>
        <end position="333"/>
    </location>
</feature>
<comment type="caution">
    <text evidence="8">The sequence shown here is derived from an EMBL/GenBank/DDBJ whole genome shotgun (WGS) entry which is preliminary data.</text>
</comment>
<feature type="transmembrane region" description="Helical" evidence="6">
    <location>
        <begin position="463"/>
        <end position="483"/>
    </location>
</feature>
<organism evidence="8 9">
    <name type="scientific">Actinoallomurus iriomotensis</name>
    <dbReference type="NCBI Taxonomy" id="478107"/>
    <lineage>
        <taxon>Bacteria</taxon>
        <taxon>Bacillati</taxon>
        <taxon>Actinomycetota</taxon>
        <taxon>Actinomycetes</taxon>
        <taxon>Streptosporangiales</taxon>
        <taxon>Thermomonosporaceae</taxon>
        <taxon>Actinoallomurus</taxon>
    </lineage>
</organism>
<feature type="transmembrane region" description="Helical" evidence="6">
    <location>
        <begin position="398"/>
        <end position="418"/>
    </location>
</feature>
<dbReference type="Pfam" id="PF00083">
    <property type="entry name" value="Sugar_tr"/>
    <property type="match status" value="1"/>
</dbReference>
<feature type="transmembrane region" description="Helical" evidence="6">
    <location>
        <begin position="373"/>
        <end position="392"/>
    </location>
</feature>
<evidence type="ECO:0000259" key="7">
    <source>
        <dbReference type="PROSITE" id="PS50850"/>
    </source>
</evidence>
<dbReference type="AlphaFoldDB" id="A0A9W6VZS9"/>
<gene>
    <name evidence="8" type="ORF">Airi02_041090</name>
</gene>
<feature type="transmembrane region" description="Helical" evidence="6">
    <location>
        <begin position="129"/>
        <end position="146"/>
    </location>
</feature>
<feature type="transmembrane region" description="Helical" evidence="6">
    <location>
        <begin position="345"/>
        <end position="366"/>
    </location>
</feature>
<feature type="transmembrane region" description="Helical" evidence="6">
    <location>
        <begin position="187"/>
        <end position="210"/>
    </location>
</feature>
<evidence type="ECO:0000256" key="1">
    <source>
        <dbReference type="ARBA" id="ARBA00004651"/>
    </source>
</evidence>
<accession>A0A9W6VZS9</accession>
<evidence type="ECO:0000256" key="4">
    <source>
        <dbReference type="ARBA" id="ARBA00022989"/>
    </source>
</evidence>
<dbReference type="InterPro" id="IPR005828">
    <property type="entry name" value="MFS_sugar_transport-like"/>
</dbReference>
<dbReference type="Gene3D" id="1.20.1250.20">
    <property type="entry name" value="MFS general substrate transporter like domains"/>
    <property type="match status" value="1"/>
</dbReference>
<evidence type="ECO:0000313" key="9">
    <source>
        <dbReference type="Proteomes" id="UP001165074"/>
    </source>
</evidence>
<feature type="transmembrane region" description="Helical" evidence="6">
    <location>
        <begin position="152"/>
        <end position="175"/>
    </location>
</feature>
<keyword evidence="9" id="KW-1185">Reference proteome</keyword>
<reference evidence="8" key="1">
    <citation type="submission" date="2023-03" db="EMBL/GenBank/DDBJ databases">
        <title>Actinoallomurus iriomotensis NBRC 103684.</title>
        <authorList>
            <person name="Ichikawa N."/>
            <person name="Sato H."/>
            <person name="Tonouchi N."/>
        </authorList>
    </citation>
    <scope>NUCLEOTIDE SEQUENCE</scope>
    <source>
        <strain evidence="8">NBRC 103684</strain>
    </source>
</reference>
<evidence type="ECO:0000256" key="2">
    <source>
        <dbReference type="ARBA" id="ARBA00022448"/>
    </source>
</evidence>
<dbReference type="PROSITE" id="PS50850">
    <property type="entry name" value="MFS"/>
    <property type="match status" value="1"/>
</dbReference>
<dbReference type="InterPro" id="IPR036259">
    <property type="entry name" value="MFS_trans_sf"/>
</dbReference>
<proteinExistence type="predicted"/>
<dbReference type="PANTHER" id="PTHR23511:SF34">
    <property type="entry name" value="SYNAPTIC VESICLE GLYCOPROTEIN 2"/>
    <property type="match status" value="1"/>
</dbReference>
<dbReference type="EMBL" id="BSTK01000005">
    <property type="protein sequence ID" value="GLY86180.1"/>
    <property type="molecule type" value="Genomic_DNA"/>
</dbReference>
<feature type="transmembrane region" description="Helical" evidence="6">
    <location>
        <begin position="216"/>
        <end position="234"/>
    </location>
</feature>
<evidence type="ECO:0000256" key="3">
    <source>
        <dbReference type="ARBA" id="ARBA00022692"/>
    </source>
</evidence>
<dbReference type="PANTHER" id="PTHR23511">
    <property type="entry name" value="SYNAPTIC VESICLE GLYCOPROTEIN 2"/>
    <property type="match status" value="1"/>
</dbReference>
<comment type="subcellular location">
    <subcellularLocation>
        <location evidence="1">Cell membrane</location>
        <topology evidence="1">Multi-pass membrane protein</topology>
    </subcellularLocation>
</comment>
<evidence type="ECO:0000313" key="8">
    <source>
        <dbReference type="EMBL" id="GLY86180.1"/>
    </source>
</evidence>
<feature type="domain" description="Major facilitator superfamily (MFS) profile" evidence="7">
    <location>
        <begin position="63"/>
        <end position="486"/>
    </location>
</feature>
<dbReference type="CDD" id="cd17316">
    <property type="entry name" value="MFS_SV2_like"/>
    <property type="match status" value="1"/>
</dbReference>
<keyword evidence="2" id="KW-0813">Transport</keyword>